<dbReference type="PRINTS" id="PR01790">
    <property type="entry name" value="SMP30FAMILY"/>
</dbReference>
<dbReference type="PANTHER" id="PTHR10907:SF66">
    <property type="entry name" value="MIP34848P1-RELATED"/>
    <property type="match status" value="1"/>
</dbReference>
<evidence type="ECO:0000313" key="18">
    <source>
        <dbReference type="EMBL" id="CAD7091687.1"/>
    </source>
</evidence>
<accession>A0A7R8V3Y4</accession>
<evidence type="ECO:0000256" key="8">
    <source>
        <dbReference type="ARBA" id="ARBA00016808"/>
    </source>
</evidence>
<evidence type="ECO:0000256" key="7">
    <source>
        <dbReference type="ARBA" id="ARBA00013227"/>
    </source>
</evidence>
<evidence type="ECO:0000256" key="5">
    <source>
        <dbReference type="ARBA" id="ARBA00004496"/>
    </source>
</evidence>
<feature type="binding site" evidence="15">
    <location>
        <position position="181"/>
    </location>
    <ligand>
        <name>a divalent metal cation</name>
        <dbReference type="ChEBI" id="CHEBI:60240"/>
    </ligand>
</feature>
<feature type="chain" id="PRO_5031278958" description="Regucalcin" evidence="16">
    <location>
        <begin position="18"/>
        <end position="324"/>
    </location>
</feature>
<evidence type="ECO:0000256" key="16">
    <source>
        <dbReference type="SAM" id="SignalP"/>
    </source>
</evidence>
<evidence type="ECO:0000256" key="2">
    <source>
        <dbReference type="ARBA" id="ARBA00001913"/>
    </source>
</evidence>
<feature type="signal peptide" evidence="16">
    <location>
        <begin position="1"/>
        <end position="17"/>
    </location>
</feature>
<sequence length="324" mass="36046">MVLKSTLILFSFCLVHSTSYQVDQLPGPIAILGEGPHWDIEKQSLYYVDILNGSVHRYSYEDNKVYSADVENEESVSFIIPVEGEKDKFAVGIGHRVGVLSWDGFATSAKIERSVFEVESEDKLKGNRFNDGKADPVGRLVAGTMQKENHDAPPEERIGNLYSYSKESNVTRLRSNIAISNGLAWNEKNRKMYYIDSSDFRVREFNYDLEKGAIDEVRVLADFHVDGNKQDFAPDGMTIDKDGFLYVATWGGSKVLKIDPSNGKTVKTFEFPCEQITSCAFGGPELDILYVTSASFGDKPHPAGALFKVTDVGAKGLPMQKVKL</sequence>
<keyword evidence="10 15" id="KW-0479">Metal-binding</keyword>
<dbReference type="EC" id="3.1.1.17" evidence="7"/>
<keyword evidence="15" id="KW-0862">Zinc</keyword>
<evidence type="ECO:0000256" key="6">
    <source>
        <dbReference type="ARBA" id="ARBA00008853"/>
    </source>
</evidence>
<dbReference type="AlphaFoldDB" id="A0A7R8V3Y4"/>
<evidence type="ECO:0000256" key="12">
    <source>
        <dbReference type="ARBA" id="ARBA00022837"/>
    </source>
</evidence>
<feature type="binding site" evidence="15">
    <location>
        <position position="148"/>
    </location>
    <ligand>
        <name>substrate</name>
    </ligand>
</feature>
<feature type="domain" description="SMP-30/Gluconolactonase/LRE-like region" evidence="17">
    <location>
        <begin position="32"/>
        <end position="295"/>
    </location>
</feature>
<keyword evidence="9" id="KW-0963">Cytoplasm</keyword>
<dbReference type="InterPro" id="IPR013658">
    <property type="entry name" value="SGL"/>
</dbReference>
<evidence type="ECO:0000259" key="17">
    <source>
        <dbReference type="Pfam" id="PF08450"/>
    </source>
</evidence>
<gene>
    <name evidence="18" type="ORF">HERILL_LOCUS14096</name>
</gene>
<name>A0A7R8V3Y4_HERIL</name>
<comment type="cofactor">
    <cofactor evidence="3">
        <name>Mn(2+)</name>
        <dbReference type="ChEBI" id="CHEBI:29035"/>
    </cofactor>
</comment>
<dbReference type="FunFam" id="2.120.10.30:FF:000027">
    <property type="entry name" value="Regucalcin homologue"/>
    <property type="match status" value="1"/>
</dbReference>
<keyword evidence="16" id="KW-0732">Signal</keyword>
<evidence type="ECO:0000256" key="15">
    <source>
        <dbReference type="PIRSR" id="PIRSR605511-2"/>
    </source>
</evidence>
<dbReference type="GO" id="GO:0004341">
    <property type="term" value="F:gluconolactonase activity"/>
    <property type="evidence" value="ECO:0007669"/>
    <property type="project" value="UniProtKB-EC"/>
</dbReference>
<dbReference type="Gene3D" id="2.120.10.30">
    <property type="entry name" value="TolB, C-terminal domain"/>
    <property type="match status" value="1"/>
</dbReference>
<dbReference type="EMBL" id="LR899013">
    <property type="protein sequence ID" value="CAD7091687.1"/>
    <property type="molecule type" value="Genomic_DNA"/>
</dbReference>
<organism evidence="18 19">
    <name type="scientific">Hermetia illucens</name>
    <name type="common">Black soldier fly</name>
    <dbReference type="NCBI Taxonomy" id="343691"/>
    <lineage>
        <taxon>Eukaryota</taxon>
        <taxon>Metazoa</taxon>
        <taxon>Ecdysozoa</taxon>
        <taxon>Arthropoda</taxon>
        <taxon>Hexapoda</taxon>
        <taxon>Insecta</taxon>
        <taxon>Pterygota</taxon>
        <taxon>Neoptera</taxon>
        <taxon>Endopterygota</taxon>
        <taxon>Diptera</taxon>
        <taxon>Brachycera</taxon>
        <taxon>Stratiomyomorpha</taxon>
        <taxon>Stratiomyidae</taxon>
        <taxon>Hermetiinae</taxon>
        <taxon>Hermetia</taxon>
    </lineage>
</organism>
<evidence type="ECO:0000256" key="9">
    <source>
        <dbReference type="ARBA" id="ARBA00022490"/>
    </source>
</evidence>
<dbReference type="PANTHER" id="PTHR10907">
    <property type="entry name" value="REGUCALCIN"/>
    <property type="match status" value="1"/>
</dbReference>
<dbReference type="OrthoDB" id="423498at2759"/>
<feature type="binding site" evidence="15">
    <location>
        <position position="235"/>
    </location>
    <ligand>
        <name>a divalent metal cation</name>
        <dbReference type="ChEBI" id="CHEBI:60240"/>
    </ligand>
</feature>
<keyword evidence="12" id="KW-0106">Calcium</keyword>
<comment type="cofactor">
    <cofactor evidence="4">
        <name>Mg(2+)</name>
        <dbReference type="ChEBI" id="CHEBI:18420"/>
    </cofactor>
</comment>
<evidence type="ECO:0000256" key="1">
    <source>
        <dbReference type="ARBA" id="ARBA00001589"/>
    </source>
</evidence>
<comment type="cofactor">
    <cofactor evidence="2">
        <name>Ca(2+)</name>
        <dbReference type="ChEBI" id="CHEBI:29108"/>
    </cofactor>
</comment>
<feature type="binding site" evidence="15">
    <location>
        <position position="34"/>
    </location>
    <ligand>
        <name>a divalent metal cation</name>
        <dbReference type="ChEBI" id="CHEBI:60240"/>
    </ligand>
</feature>
<evidence type="ECO:0000256" key="14">
    <source>
        <dbReference type="PIRSR" id="PIRSR605511-1"/>
    </source>
</evidence>
<dbReference type="InParanoid" id="A0A7R8V3Y4"/>
<evidence type="ECO:0000256" key="13">
    <source>
        <dbReference type="ARBA" id="ARBA00032464"/>
    </source>
</evidence>
<evidence type="ECO:0000256" key="10">
    <source>
        <dbReference type="ARBA" id="ARBA00022723"/>
    </source>
</evidence>
<comment type="cofactor">
    <cofactor evidence="15">
        <name>Zn(2+)</name>
        <dbReference type="ChEBI" id="CHEBI:29105"/>
    </cofactor>
    <text evidence="15">Binds 1 divalent metal cation per subunit.</text>
</comment>
<keyword evidence="19" id="KW-1185">Reference proteome</keyword>
<feature type="binding site" evidence="15">
    <location>
        <position position="130"/>
    </location>
    <ligand>
        <name>substrate</name>
    </ligand>
</feature>
<dbReference type="GO" id="GO:0005509">
    <property type="term" value="F:calcium ion binding"/>
    <property type="evidence" value="ECO:0007669"/>
    <property type="project" value="TreeGrafter"/>
</dbReference>
<dbReference type="GO" id="GO:0019853">
    <property type="term" value="P:L-ascorbic acid biosynthetic process"/>
    <property type="evidence" value="ECO:0007669"/>
    <property type="project" value="TreeGrafter"/>
</dbReference>
<evidence type="ECO:0000256" key="3">
    <source>
        <dbReference type="ARBA" id="ARBA00001936"/>
    </source>
</evidence>
<evidence type="ECO:0000256" key="4">
    <source>
        <dbReference type="ARBA" id="ARBA00001946"/>
    </source>
</evidence>
<keyword evidence="11" id="KW-0378">Hydrolase</keyword>
<comment type="subcellular location">
    <subcellularLocation>
        <location evidence="5">Cytoplasm</location>
    </subcellularLocation>
</comment>
<evidence type="ECO:0000313" key="19">
    <source>
        <dbReference type="Proteomes" id="UP000594454"/>
    </source>
</evidence>
<dbReference type="SUPFAM" id="SSF63829">
    <property type="entry name" value="Calcium-dependent phosphotriesterase"/>
    <property type="match status" value="1"/>
</dbReference>
<dbReference type="FunCoup" id="A0A7R8V3Y4">
    <property type="interactions" value="221"/>
</dbReference>
<feature type="binding site" evidence="15">
    <location>
        <position position="128"/>
    </location>
    <ligand>
        <name>substrate</name>
    </ligand>
</feature>
<dbReference type="InterPro" id="IPR011042">
    <property type="entry name" value="6-blade_b-propeller_TolB-like"/>
</dbReference>
<comment type="similarity">
    <text evidence="6">Belongs to the SMP-30/CGR1 family.</text>
</comment>
<dbReference type="Pfam" id="PF08450">
    <property type="entry name" value="SGL"/>
    <property type="match status" value="1"/>
</dbReference>
<dbReference type="InterPro" id="IPR005511">
    <property type="entry name" value="SMP-30"/>
</dbReference>
<comment type="catalytic activity">
    <reaction evidence="1">
        <text>D-glucono-1,5-lactone + H2O = D-gluconate + H(+)</text>
        <dbReference type="Rhea" id="RHEA:10440"/>
        <dbReference type="ChEBI" id="CHEBI:15377"/>
        <dbReference type="ChEBI" id="CHEBI:15378"/>
        <dbReference type="ChEBI" id="CHEBI:16217"/>
        <dbReference type="ChEBI" id="CHEBI:18391"/>
        <dbReference type="EC" id="3.1.1.17"/>
    </reaction>
</comment>
<proteinExistence type="inferred from homology"/>
<reference evidence="18 19" key="1">
    <citation type="submission" date="2020-11" db="EMBL/GenBank/DDBJ databases">
        <authorList>
            <person name="Wallbank WR R."/>
            <person name="Pardo Diaz C."/>
            <person name="Kozak K."/>
            <person name="Martin S."/>
            <person name="Jiggins C."/>
            <person name="Moest M."/>
            <person name="Warren A I."/>
            <person name="Generalovic N T."/>
            <person name="Byers J.R.P. K."/>
            <person name="Montejo-Kovacevich G."/>
            <person name="Yen C E."/>
        </authorList>
    </citation>
    <scope>NUCLEOTIDE SEQUENCE [LARGE SCALE GENOMIC DNA]</scope>
</reference>
<feature type="active site" description="Proton donor/acceptor" evidence="14">
    <location>
        <position position="235"/>
    </location>
</feature>
<dbReference type="Proteomes" id="UP000594454">
    <property type="component" value="Chromosome 5"/>
</dbReference>
<protein>
    <recommendedName>
        <fullName evidence="8">Regucalcin</fullName>
        <ecNumber evidence="7">3.1.1.17</ecNumber>
    </recommendedName>
    <alternativeName>
        <fullName evidence="13">Gluconolactonase</fullName>
    </alternativeName>
</protein>
<evidence type="ECO:0000256" key="11">
    <source>
        <dbReference type="ARBA" id="ARBA00022801"/>
    </source>
</evidence>
<dbReference type="GO" id="GO:0005737">
    <property type="term" value="C:cytoplasm"/>
    <property type="evidence" value="ECO:0007669"/>
    <property type="project" value="UniProtKB-SubCell"/>
</dbReference>